<gene>
    <name evidence="5" type="ORF">D3H65_06670</name>
</gene>
<evidence type="ECO:0000256" key="1">
    <source>
        <dbReference type="ARBA" id="ARBA00010990"/>
    </source>
</evidence>
<dbReference type="EMBL" id="CP032157">
    <property type="protein sequence ID" value="AXY73678.1"/>
    <property type="molecule type" value="Genomic_DNA"/>
</dbReference>
<dbReference type="AlphaFoldDB" id="A0A3B7MHI6"/>
<dbReference type="GO" id="GO:0005829">
    <property type="term" value="C:cytosol"/>
    <property type="evidence" value="ECO:0007669"/>
    <property type="project" value="TreeGrafter"/>
</dbReference>
<evidence type="ECO:0000313" key="6">
    <source>
        <dbReference type="Proteomes" id="UP000263900"/>
    </source>
</evidence>
<proteinExistence type="inferred from homology"/>
<dbReference type="InterPro" id="IPR055066">
    <property type="entry name" value="AASDHPPT_N"/>
</dbReference>
<organism evidence="5 6">
    <name type="scientific">Paraflavitalea soli</name>
    <dbReference type="NCBI Taxonomy" id="2315862"/>
    <lineage>
        <taxon>Bacteria</taxon>
        <taxon>Pseudomonadati</taxon>
        <taxon>Bacteroidota</taxon>
        <taxon>Chitinophagia</taxon>
        <taxon>Chitinophagales</taxon>
        <taxon>Chitinophagaceae</taxon>
        <taxon>Paraflavitalea</taxon>
    </lineage>
</organism>
<feature type="domain" description="4'-phosphopantetheinyl transferase" evidence="3">
    <location>
        <begin position="86"/>
        <end position="171"/>
    </location>
</feature>
<reference evidence="5 6" key="1">
    <citation type="submission" date="2018-09" db="EMBL/GenBank/DDBJ databases">
        <title>Genome sequencing of strain 6GH32-13.</title>
        <authorList>
            <person name="Weon H.-Y."/>
            <person name="Heo J."/>
            <person name="Kwon S.-W."/>
        </authorList>
    </citation>
    <scope>NUCLEOTIDE SEQUENCE [LARGE SCALE GENOMIC DNA]</scope>
    <source>
        <strain evidence="5 6">5GH32-13</strain>
    </source>
</reference>
<dbReference type="PANTHER" id="PTHR12215:SF10">
    <property type="entry name" value="L-AMINOADIPATE-SEMIALDEHYDE DEHYDROGENASE-PHOSPHOPANTETHEINYL TRANSFERASE"/>
    <property type="match status" value="1"/>
</dbReference>
<dbReference type="KEGG" id="pseg:D3H65_06670"/>
<dbReference type="Gene3D" id="3.90.470.20">
    <property type="entry name" value="4'-phosphopantetheinyl transferase domain"/>
    <property type="match status" value="2"/>
</dbReference>
<comment type="similarity">
    <text evidence="1">Belongs to the P-Pant transferase superfamily. Gsp/Sfp/HetI/AcpT family.</text>
</comment>
<protein>
    <submittedName>
        <fullName evidence="5">Uncharacterized protein</fullName>
    </submittedName>
</protein>
<dbReference type="OrthoDB" id="9808281at2"/>
<sequence length="195" mass="22412">MNRLARYLPPAMHQQMQAYRFEQDSCRYLLGKMLLLKGLVAQGYHSDILSEIQYNEFNKPWLDETVSFNISHSGDHIICAVSKSLRVGIDIEEVKPTELTDFTDCFSAAEWQCIRQEDNLLTNFYRFWTRKEAVLKADGRGLGIPLKELEVVNDQVLVGTAVWHLKALDILEGYAIHMASSEEVKEDISLRAIQF</sequence>
<dbReference type="Proteomes" id="UP000263900">
    <property type="component" value="Chromosome"/>
</dbReference>
<evidence type="ECO:0000259" key="3">
    <source>
        <dbReference type="Pfam" id="PF01648"/>
    </source>
</evidence>
<dbReference type="SUPFAM" id="SSF56214">
    <property type="entry name" value="4'-phosphopantetheinyl transferase"/>
    <property type="match status" value="2"/>
</dbReference>
<accession>A0A3B7MHI6</accession>
<dbReference type="GO" id="GO:0000287">
    <property type="term" value="F:magnesium ion binding"/>
    <property type="evidence" value="ECO:0007669"/>
    <property type="project" value="InterPro"/>
</dbReference>
<dbReference type="Pfam" id="PF22624">
    <property type="entry name" value="AASDHPPT_N"/>
    <property type="match status" value="1"/>
</dbReference>
<dbReference type="InterPro" id="IPR050559">
    <property type="entry name" value="P-Pant_transferase_sf"/>
</dbReference>
<dbReference type="GO" id="GO:0019878">
    <property type="term" value="P:lysine biosynthetic process via aminoadipic acid"/>
    <property type="evidence" value="ECO:0007669"/>
    <property type="project" value="TreeGrafter"/>
</dbReference>
<evidence type="ECO:0000313" key="5">
    <source>
        <dbReference type="EMBL" id="AXY73678.1"/>
    </source>
</evidence>
<evidence type="ECO:0000259" key="4">
    <source>
        <dbReference type="Pfam" id="PF22624"/>
    </source>
</evidence>
<dbReference type="Pfam" id="PF01648">
    <property type="entry name" value="ACPS"/>
    <property type="match status" value="1"/>
</dbReference>
<dbReference type="GO" id="GO:0008897">
    <property type="term" value="F:holo-[acyl-carrier-protein] synthase activity"/>
    <property type="evidence" value="ECO:0007669"/>
    <property type="project" value="InterPro"/>
</dbReference>
<dbReference type="InterPro" id="IPR008278">
    <property type="entry name" value="4-PPantetheinyl_Trfase_dom"/>
</dbReference>
<keyword evidence="2" id="KW-0808">Transferase</keyword>
<dbReference type="InterPro" id="IPR037143">
    <property type="entry name" value="4-PPantetheinyl_Trfase_dom_sf"/>
</dbReference>
<keyword evidence="6" id="KW-1185">Reference proteome</keyword>
<name>A0A3B7MHI6_9BACT</name>
<feature type="domain" description="4'-phosphopantetheinyl transferase N-terminal" evidence="4">
    <location>
        <begin position="4"/>
        <end position="81"/>
    </location>
</feature>
<evidence type="ECO:0000256" key="2">
    <source>
        <dbReference type="ARBA" id="ARBA00022679"/>
    </source>
</evidence>
<dbReference type="PANTHER" id="PTHR12215">
    <property type="entry name" value="PHOSPHOPANTETHEINE TRANSFERASE"/>
    <property type="match status" value="1"/>
</dbReference>